<feature type="domain" description="KIB1-4 beta-propeller" evidence="2">
    <location>
        <begin position="130"/>
        <end position="363"/>
    </location>
</feature>
<organism evidence="3">
    <name type="scientific">Arabidopsis thaliana</name>
    <name type="common">Mouse-ear cress</name>
    <dbReference type="NCBI Taxonomy" id="3702"/>
    <lineage>
        <taxon>Eukaryota</taxon>
        <taxon>Viridiplantae</taxon>
        <taxon>Streptophyta</taxon>
        <taxon>Embryophyta</taxon>
        <taxon>Tracheophyta</taxon>
        <taxon>Spermatophyta</taxon>
        <taxon>Magnoliopsida</taxon>
        <taxon>eudicotyledons</taxon>
        <taxon>Gunneridae</taxon>
        <taxon>Pentapetalae</taxon>
        <taxon>rosids</taxon>
        <taxon>malvids</taxon>
        <taxon>Brassicales</taxon>
        <taxon>Brassicaceae</taxon>
        <taxon>Camelineae</taxon>
        <taxon>Arabidopsis</taxon>
    </lineage>
</organism>
<dbReference type="Pfam" id="PF03478">
    <property type="entry name" value="Beta-prop_KIB1-4"/>
    <property type="match status" value="1"/>
</dbReference>
<feature type="region of interest" description="Disordered" evidence="1">
    <location>
        <begin position="1"/>
        <end position="38"/>
    </location>
</feature>
<dbReference type="InterPro" id="IPR005174">
    <property type="entry name" value="KIB1-4_b-propeller"/>
</dbReference>
<dbReference type="PANTHER" id="PTHR33127:SF5">
    <property type="entry name" value="TRANSMEMBRANE PROTEIN"/>
    <property type="match status" value="1"/>
</dbReference>
<proteinExistence type="predicted"/>
<reference key="2">
    <citation type="journal article" date="2000" name="Nature">
        <title>Sequence and analysis of chromosome 3 of the plant Arabidopsis thaliana.</title>
        <authorList>
            <consortium name="European Union Chromosome 3 Arabidopsis Sequencing Consortium"/>
            <consortium name="Institute for Genomic Research"/>
            <consortium name="Kazusa DNA Research Institute"/>
            <person name="Salanoubat M."/>
            <person name="Lemcke K."/>
            <person name="Rieger M."/>
            <person name="Ansorge W."/>
            <person name="Unseld M."/>
            <person name="Fartmann B."/>
            <person name="Valle G."/>
            <person name="Blocker H."/>
            <person name="Perez-Alonso M."/>
            <person name="Obermaier B."/>
            <person name="Delseny M."/>
            <person name="Boutry M."/>
            <person name="Grivell L.A."/>
            <person name="Mache R."/>
            <person name="Puigdomenech P."/>
            <person name="De Simone V."/>
            <person name="Choisne N."/>
            <person name="Artiguenave F."/>
            <person name="Robert C."/>
            <person name="Brottier P."/>
            <person name="Wincker P."/>
            <person name="Cattolico L."/>
            <person name="Weissenbach J."/>
            <person name="Saurin W."/>
            <person name="Quetier F."/>
            <person name="Schafer M."/>
            <person name="Muller-Auer S."/>
            <person name="Gabel C."/>
            <person name="Fuchs M."/>
            <person name="Benes V."/>
            <person name="Wurmbach E."/>
            <person name="Drzonek H."/>
            <person name="Erfle H."/>
            <person name="Jordan N."/>
            <person name="Bangert S."/>
            <person name="Wiedelmann R."/>
            <person name="Kranz H."/>
            <person name="Voss H."/>
            <person name="Holland R."/>
            <person name="Brandt P."/>
            <person name="Nyakatura G."/>
            <person name="Vezzi A."/>
            <person name="D'Angelo M."/>
            <person name="Pallavicini A."/>
            <person name="Toppo S."/>
            <person name="Simionati B."/>
            <person name="Conrad A."/>
            <person name="Hornischer K."/>
            <person name="Kauer G."/>
            <person name="Lohnert T.H."/>
            <person name="Nordsiek G."/>
            <person name="Reichelt J."/>
            <person name="Scharfe M."/>
            <person name="Schon O."/>
            <person name="Bargues M."/>
            <person name="Terol J."/>
            <person name="Climent J."/>
            <person name="Navarro P."/>
            <person name="Collado C."/>
            <person name="Perez-Perez A."/>
            <person name="Ottenwalder B."/>
            <person name="Duchemin D."/>
            <person name="Cooke R."/>
            <person name="Laudie M."/>
            <person name="Berger-Llauro C."/>
            <person name="Purnelle B."/>
            <person name="Masuy D."/>
            <person name="de Haan M."/>
            <person name="Maarse A.C."/>
            <person name="Alcaraz J.P."/>
            <person name="Cottet A."/>
            <person name="Casacuberta E."/>
            <person name="Monfort A."/>
            <person name="Argiriou A."/>
            <person name="flores M."/>
            <person name="Liguori R."/>
            <person name="Vitale D."/>
            <person name="Mannhaupt G."/>
            <person name="Haase D."/>
            <person name="Schoof H."/>
            <person name="Rudd S."/>
            <person name="Zaccaria P."/>
            <person name="Mewes H.W."/>
            <person name="Mayer K.F."/>
            <person name="Kaul S."/>
            <person name="Town C.D."/>
            <person name="Koo H.L."/>
            <person name="Tallon L.J."/>
            <person name="Jenkins J."/>
            <person name="Rooney T."/>
            <person name="Rizzo M."/>
            <person name="Walts A."/>
            <person name="Utterback T."/>
            <person name="Fujii C.Y."/>
            <person name="Shea T.P."/>
            <person name="Creasy T.H."/>
            <person name="Haas B."/>
            <person name="Maiti R."/>
            <person name="Wu D."/>
            <person name="Peterson J."/>
            <person name="Van Aken S."/>
            <person name="Pai G."/>
            <person name="Militscher J."/>
            <person name="Sellers P."/>
            <person name="Gill J.E."/>
            <person name="Feldblyum T.V."/>
            <person name="Preuss D."/>
            <person name="Lin X."/>
            <person name="Nierman W.C."/>
            <person name="Salzberg S.L."/>
            <person name="White O."/>
            <person name="Venter J.C."/>
            <person name="Fraser C.M."/>
            <person name="Kaneko T."/>
            <person name="Nakamura Y."/>
            <person name="Sato S."/>
            <person name="Kato T."/>
            <person name="Asamizu E."/>
            <person name="Sasamoto S."/>
            <person name="Kimura T."/>
            <person name="Idesawa K."/>
            <person name="Kawashima K."/>
            <person name="Kishida Y."/>
            <person name="Kiyokawa C."/>
            <person name="Kohara M."/>
            <person name="Matsumoto M."/>
            <person name="Matsuno A."/>
            <person name="Muraki A."/>
            <person name="Nakayama S."/>
            <person name="Nakazaki N."/>
            <person name="Shinpo S."/>
            <person name="Takeuchi C."/>
            <person name="Wada T."/>
            <person name="Watanabe A."/>
            <person name="Yamada M."/>
            <person name="Yasuda M."/>
            <person name="Tabata S."/>
        </authorList>
    </citation>
    <scope>NUCLEOTIDE SEQUENCE [LARGE SCALE GENOMIC DNA]</scope>
    <source>
        <strain>cv. Columbia</strain>
    </source>
</reference>
<name>Q9LVP4_ARATH</name>
<dbReference type="PANTHER" id="PTHR33127">
    <property type="entry name" value="TRANSMEMBRANE PROTEIN"/>
    <property type="match status" value="1"/>
</dbReference>
<dbReference type="SUPFAM" id="SSF50965">
    <property type="entry name" value="Galactose oxidase, central domain"/>
    <property type="match status" value="1"/>
</dbReference>
<dbReference type="AlphaFoldDB" id="Q9LVP4"/>
<sequence>MEPEQNSDRGWKKNRNRLPEPKPTRKIGPETEPEPKDLPYWKTTHDCIILGRSELPKIGITLPAATQLHRCFPRKHSRANIQASAVCKSWCEAAASVRKLQPRPWLLYPLKRSSRGFTDPNTPCETYILFDPLRNQSYKQEFPGLGCHKFLSYKNGWLLVSKYDYPGALFFLNPFTRERVYLPLLVPCCGAFSAAPTSTSCLVACVNYYFEIMTWRLGETVWTTNCFGNHIRGRKWDKCVFSNGMFFCLSTCGYLRVFDPHRATWNILPVKPCILPLEPCLAFRQPSLMGMRVLMMEHEGDVYVISTFSNYNNQASVFKLNLKREVWEEKKELGGLTVFAGYHTSLTRASLLALDRNNMYTSHAARSFVYYSLAGNKFSRCPPGCNYLSDRFAWVDPPHNQVNLSPYHDVFD</sequence>
<evidence type="ECO:0000313" key="3">
    <source>
        <dbReference type="EMBL" id="BAB01991.1"/>
    </source>
</evidence>
<evidence type="ECO:0000256" key="1">
    <source>
        <dbReference type="SAM" id="MobiDB-lite"/>
    </source>
</evidence>
<accession>Q9LVP4</accession>
<reference evidence="3" key="1">
    <citation type="journal article" date="2000" name="DNA Res.">
        <title>Structural analysis of Arabidopsis thaliana chromosome 3. I. Sequence features of the regions of 4,504,864 bp covered by sixty P1 and TAC clones.</title>
        <authorList>
            <person name="Sato S."/>
            <person name="Nakamura Y."/>
            <person name="Kaneko T."/>
            <person name="Katoh T."/>
            <person name="Asamizu E."/>
            <person name="Tabata S."/>
        </authorList>
    </citation>
    <scope>NUCLEOTIDE SEQUENCE [LARGE SCALE GENOMIC DNA]</scope>
</reference>
<dbReference type="InterPro" id="IPR011043">
    <property type="entry name" value="Gal_Oxase/kelch_b-propeller"/>
</dbReference>
<evidence type="ECO:0000259" key="2">
    <source>
        <dbReference type="Pfam" id="PF03478"/>
    </source>
</evidence>
<protein>
    <recommendedName>
        <fullName evidence="2">KIB1-4 beta-propeller domain-containing protein</fullName>
    </recommendedName>
</protein>
<dbReference type="ExpressionAtlas" id="Q9LVP4">
    <property type="expression patterns" value="baseline and differential"/>
</dbReference>
<dbReference type="EMBL" id="AB018121">
    <property type="protein sequence ID" value="BAB01991.1"/>
    <property type="molecule type" value="Genomic_DNA"/>
</dbReference>